<sequence>MSRGLLTTPFAVVTGLGLVSSSYFFFGNLGMVTCGVIKMTTSARDRQRLDINPDRAVALWADMFEAGLRNFAPTSIVTVLTHLTAGLMVKKYSLSSNKELSSQLFLASSLISLTILPYTAGVMMANIKNLLATRDRILAARAHGEVTVLQESEGDDVLQRIQAWKVQNLGRMAIGLTSWTLGNAAIALLLV</sequence>
<reference evidence="2" key="1">
    <citation type="journal article" date="2023" name="PhytoFront">
        <title>Draft Genome Resources of Seven Strains of Tilletia horrida, Causal Agent of Kernel Smut of Rice.</title>
        <authorList>
            <person name="Khanal S."/>
            <person name="Antony Babu S."/>
            <person name="Zhou X.G."/>
        </authorList>
    </citation>
    <scope>NUCLEOTIDE SEQUENCE</scope>
    <source>
        <strain evidence="2">TX6</strain>
    </source>
</reference>
<proteinExistence type="predicted"/>
<dbReference type="InterPro" id="IPR013901">
    <property type="entry name" value="Anthrone_oxy"/>
</dbReference>
<accession>A0AAN6JPC8</accession>
<keyword evidence="1" id="KW-0472">Membrane</keyword>
<gene>
    <name evidence="2" type="ORF">OC846_005612</name>
</gene>
<comment type="caution">
    <text evidence="2">The sequence shown here is derived from an EMBL/GenBank/DDBJ whole genome shotgun (WGS) entry which is preliminary data.</text>
</comment>
<keyword evidence="1" id="KW-1133">Transmembrane helix</keyword>
<evidence type="ECO:0000256" key="1">
    <source>
        <dbReference type="SAM" id="Phobius"/>
    </source>
</evidence>
<evidence type="ECO:0000313" key="3">
    <source>
        <dbReference type="Proteomes" id="UP001176517"/>
    </source>
</evidence>
<keyword evidence="3" id="KW-1185">Reference proteome</keyword>
<keyword evidence="1" id="KW-0812">Transmembrane</keyword>
<feature type="transmembrane region" description="Helical" evidence="1">
    <location>
        <begin position="169"/>
        <end position="190"/>
    </location>
</feature>
<dbReference type="Pfam" id="PF08592">
    <property type="entry name" value="Anthrone_oxy"/>
    <property type="match status" value="1"/>
</dbReference>
<feature type="transmembrane region" description="Helical" evidence="1">
    <location>
        <begin position="104"/>
        <end position="127"/>
    </location>
</feature>
<dbReference type="Proteomes" id="UP001176517">
    <property type="component" value="Unassembled WGS sequence"/>
</dbReference>
<name>A0AAN6JPC8_9BASI</name>
<dbReference type="EMBL" id="JAPDMZ010000225">
    <property type="protein sequence ID" value="KAK0545560.1"/>
    <property type="molecule type" value="Genomic_DNA"/>
</dbReference>
<dbReference type="AlphaFoldDB" id="A0AAN6JPC8"/>
<protein>
    <submittedName>
        <fullName evidence="2">Uncharacterized protein</fullName>
    </submittedName>
</protein>
<organism evidence="2 3">
    <name type="scientific">Tilletia horrida</name>
    <dbReference type="NCBI Taxonomy" id="155126"/>
    <lineage>
        <taxon>Eukaryota</taxon>
        <taxon>Fungi</taxon>
        <taxon>Dikarya</taxon>
        <taxon>Basidiomycota</taxon>
        <taxon>Ustilaginomycotina</taxon>
        <taxon>Exobasidiomycetes</taxon>
        <taxon>Tilletiales</taxon>
        <taxon>Tilletiaceae</taxon>
        <taxon>Tilletia</taxon>
    </lineage>
</organism>
<evidence type="ECO:0000313" key="2">
    <source>
        <dbReference type="EMBL" id="KAK0545560.1"/>
    </source>
</evidence>